<dbReference type="EMBL" id="BARW01011376">
    <property type="protein sequence ID" value="GAI73194.1"/>
    <property type="molecule type" value="Genomic_DNA"/>
</dbReference>
<reference evidence="1" key="1">
    <citation type="journal article" date="2014" name="Front. Microbiol.">
        <title>High frequency of phylogenetically diverse reductive dehalogenase-homologous genes in deep subseafloor sedimentary metagenomes.</title>
        <authorList>
            <person name="Kawai M."/>
            <person name="Futagami T."/>
            <person name="Toyoda A."/>
            <person name="Takaki Y."/>
            <person name="Nishi S."/>
            <person name="Hori S."/>
            <person name="Arai W."/>
            <person name="Tsubouchi T."/>
            <person name="Morono Y."/>
            <person name="Uchiyama I."/>
            <person name="Ito T."/>
            <person name="Fujiyama A."/>
            <person name="Inagaki F."/>
            <person name="Takami H."/>
        </authorList>
    </citation>
    <scope>NUCLEOTIDE SEQUENCE</scope>
    <source>
        <strain evidence="1">Expedition CK06-06</strain>
    </source>
</reference>
<name>X1SZE0_9ZZZZ</name>
<proteinExistence type="predicted"/>
<accession>X1SZE0</accession>
<comment type="caution">
    <text evidence="1">The sequence shown here is derived from an EMBL/GenBank/DDBJ whole genome shotgun (WGS) entry which is preliminary data.</text>
</comment>
<protein>
    <submittedName>
        <fullName evidence="1">Uncharacterized protein</fullName>
    </submittedName>
</protein>
<evidence type="ECO:0000313" key="1">
    <source>
        <dbReference type="EMBL" id="GAI73194.1"/>
    </source>
</evidence>
<gene>
    <name evidence="1" type="ORF">S12H4_21965</name>
</gene>
<organism evidence="1">
    <name type="scientific">marine sediment metagenome</name>
    <dbReference type="NCBI Taxonomy" id="412755"/>
    <lineage>
        <taxon>unclassified sequences</taxon>
        <taxon>metagenomes</taxon>
        <taxon>ecological metagenomes</taxon>
    </lineage>
</organism>
<sequence>EVNIDFNNRVDLQREANLAKWGKQDIPKLLLVCQEQLGQMSSEYLGNGVTDKFRIELVHLAAVLPTLYEQTVLPKEREHA</sequence>
<dbReference type="AlphaFoldDB" id="X1SZE0"/>
<feature type="non-terminal residue" evidence="1">
    <location>
        <position position="1"/>
    </location>
</feature>